<protein>
    <submittedName>
        <fullName evidence="2">GNAT family N-acetyltransferase</fullName>
    </submittedName>
</protein>
<evidence type="ECO:0000313" key="3">
    <source>
        <dbReference type="Proteomes" id="UP000639004"/>
    </source>
</evidence>
<dbReference type="SUPFAM" id="SSF55729">
    <property type="entry name" value="Acyl-CoA N-acyltransferases (Nat)"/>
    <property type="match status" value="1"/>
</dbReference>
<dbReference type="Proteomes" id="UP000639004">
    <property type="component" value="Unassembled WGS sequence"/>
</dbReference>
<dbReference type="CDD" id="cd04301">
    <property type="entry name" value="NAT_SF"/>
    <property type="match status" value="1"/>
</dbReference>
<dbReference type="RefSeq" id="WP_198642749.1">
    <property type="nucleotide sequence ID" value="NZ_JAEHSL010000055.1"/>
</dbReference>
<organism evidence="2 3">
    <name type="scientific">Serratia proteamaculans</name>
    <dbReference type="NCBI Taxonomy" id="28151"/>
    <lineage>
        <taxon>Bacteria</taxon>
        <taxon>Pseudomonadati</taxon>
        <taxon>Pseudomonadota</taxon>
        <taxon>Gammaproteobacteria</taxon>
        <taxon>Enterobacterales</taxon>
        <taxon>Yersiniaceae</taxon>
        <taxon>Serratia</taxon>
    </lineage>
</organism>
<proteinExistence type="predicted"/>
<dbReference type="EMBL" id="JAEHSL010000055">
    <property type="protein sequence ID" value="MBI6183644.1"/>
    <property type="molecule type" value="Genomic_DNA"/>
</dbReference>
<keyword evidence="3" id="KW-1185">Reference proteome</keyword>
<accession>A0ABS0U093</accession>
<sequence length="226" mass="26207">MSVDIDQLVKLGLIAAPDNEVVIEQGFINKSDATTEAYTVSYGWNVLNALSCDKDWKEYRTRILTYLKESCDDAERNEILPKIQTGDYHWSWFSKSLNYHDDEYKWFFLRTDSSVEAACLIYFPKKSVFSDGNIFYVEFIAVAPWNRFSPLEDKRFKGVGKMLLQAVIKYGTKSLGYQHGFCLHSLPQAQGFYEHIGMKHFDALDKERLFYYEIDNVSAMKFVGEA</sequence>
<dbReference type="Gene3D" id="3.40.630.30">
    <property type="match status" value="1"/>
</dbReference>
<feature type="domain" description="N-acetyltransferase" evidence="1">
    <location>
        <begin position="93"/>
        <end position="197"/>
    </location>
</feature>
<dbReference type="InterPro" id="IPR000182">
    <property type="entry name" value="GNAT_dom"/>
</dbReference>
<evidence type="ECO:0000313" key="2">
    <source>
        <dbReference type="EMBL" id="MBI6183644.1"/>
    </source>
</evidence>
<dbReference type="InterPro" id="IPR016181">
    <property type="entry name" value="Acyl_CoA_acyltransferase"/>
</dbReference>
<name>A0ABS0U093_SERPR</name>
<dbReference type="Pfam" id="PF00583">
    <property type="entry name" value="Acetyltransf_1"/>
    <property type="match status" value="1"/>
</dbReference>
<comment type="caution">
    <text evidence="2">The sequence shown here is derived from an EMBL/GenBank/DDBJ whole genome shotgun (WGS) entry which is preliminary data.</text>
</comment>
<gene>
    <name evidence="2" type="ORF">JEQ07_25045</name>
</gene>
<evidence type="ECO:0000259" key="1">
    <source>
        <dbReference type="Pfam" id="PF00583"/>
    </source>
</evidence>
<reference evidence="2 3" key="1">
    <citation type="submission" date="2020-12" db="EMBL/GenBank/DDBJ databases">
        <title>Enhanced detection system for hospital associated transmission using whole genome sequencing surveillance.</title>
        <authorList>
            <person name="Harrison L.H."/>
            <person name="Van Tyne D."/>
            <person name="Marsh J.W."/>
            <person name="Griffith M.P."/>
            <person name="Snyder D.J."/>
            <person name="Cooper V.S."/>
            <person name="Mustapha M."/>
        </authorList>
    </citation>
    <scope>NUCLEOTIDE SEQUENCE [LARGE SCALE GENOMIC DNA]</scope>
    <source>
        <strain evidence="2 3">SER00238</strain>
    </source>
</reference>